<dbReference type="InterPro" id="IPR016035">
    <property type="entry name" value="Acyl_Trfase/lysoPLipase"/>
</dbReference>
<evidence type="ECO:0000313" key="7">
    <source>
        <dbReference type="Proteomes" id="UP000626092"/>
    </source>
</evidence>
<dbReference type="GO" id="GO:0047372">
    <property type="term" value="F:monoacylglycerol lipase activity"/>
    <property type="evidence" value="ECO:0007669"/>
    <property type="project" value="TreeGrafter"/>
</dbReference>
<evidence type="ECO:0000313" key="6">
    <source>
        <dbReference type="EMBL" id="KAF7129174.1"/>
    </source>
</evidence>
<evidence type="ECO:0000256" key="3">
    <source>
        <dbReference type="PROSITE-ProRule" id="PRU01161"/>
    </source>
</evidence>
<dbReference type="EC" id="3.1.1.-" evidence="4"/>
<dbReference type="GO" id="GO:0004620">
    <property type="term" value="F:phospholipase activity"/>
    <property type="evidence" value="ECO:0007669"/>
    <property type="project" value="TreeGrafter"/>
</dbReference>
<keyword evidence="2 3" id="KW-0443">Lipid metabolism</keyword>
<dbReference type="Proteomes" id="UP000626092">
    <property type="component" value="Unassembled WGS sequence"/>
</dbReference>
<feature type="domain" description="PNPLA" evidence="5">
    <location>
        <begin position="12"/>
        <end position="202"/>
    </location>
</feature>
<comment type="similarity">
    <text evidence="1 4">Belongs to the patatin family.</text>
</comment>
<sequence length="300" mass="33080">MAPRRGNMVTVLSIDGGGIRGIIPGTILAYLESKLQELDGPNARIADYFDIIAGASTGGLVSTMLATPNKDNRPLYAARDINNFYLKQSPLIFPQNAINNSTTGPKYDGVYLKSLVQQALGDITIDQTLTDVVIPTFDIKFKFNNVKPMETDRMLVLSLGTGTAKQEEKYNAAIASKWGQLNWVMDNGATPLLDVYGHASADMVDIHISTVFQSLRCEHNYLRIQNNTLTGDASSVDVATEENLKRLVQIGEELLEKPMSRVDLDTGRFVAIKNGGTNAEALDYFAQMLSDEKRLRERED</sequence>
<comment type="caution">
    <text evidence="3">Lacks conserved residue(s) required for the propagation of feature annotation.</text>
</comment>
<reference evidence="6" key="1">
    <citation type="submission" date="2019-11" db="EMBL/GenBank/DDBJ databases">
        <authorList>
            <person name="Liu Y."/>
            <person name="Hou J."/>
            <person name="Li T.-Q."/>
            <person name="Guan C.-H."/>
            <person name="Wu X."/>
            <person name="Wu H.-Z."/>
            <person name="Ling F."/>
            <person name="Zhang R."/>
            <person name="Shi X.-G."/>
            <person name="Ren J.-P."/>
            <person name="Chen E.-F."/>
            <person name="Sun J.-M."/>
        </authorList>
    </citation>
    <scope>NUCLEOTIDE SEQUENCE</scope>
    <source>
        <strain evidence="6">Adult_tree_wgs_1</strain>
        <tissue evidence="6">Leaves</tissue>
    </source>
</reference>
<dbReference type="Gene3D" id="3.40.1090.10">
    <property type="entry name" value="Cytosolic phospholipase A2 catalytic domain"/>
    <property type="match status" value="2"/>
</dbReference>
<keyword evidence="7" id="KW-1185">Reference proteome</keyword>
<dbReference type="InterPro" id="IPR002641">
    <property type="entry name" value="PNPLA_dom"/>
</dbReference>
<dbReference type="Pfam" id="PF01734">
    <property type="entry name" value="Patatin"/>
    <property type="match status" value="1"/>
</dbReference>
<feature type="short sequence motif" description="GXSXG" evidence="3">
    <location>
        <begin position="54"/>
        <end position="58"/>
    </location>
</feature>
<dbReference type="OrthoDB" id="1658288at2759"/>
<dbReference type="SUPFAM" id="SSF52151">
    <property type="entry name" value="FabD/lysophospholipase-like"/>
    <property type="match status" value="2"/>
</dbReference>
<evidence type="ECO:0000256" key="2">
    <source>
        <dbReference type="ARBA" id="ARBA00023098"/>
    </source>
</evidence>
<evidence type="ECO:0000256" key="4">
    <source>
        <dbReference type="RuleBase" id="RU361262"/>
    </source>
</evidence>
<dbReference type="PANTHER" id="PTHR32176">
    <property type="entry name" value="XYLOSE ISOMERASE"/>
    <property type="match status" value="1"/>
</dbReference>
<comment type="caution">
    <text evidence="6">The sequence shown here is derived from an EMBL/GenBank/DDBJ whole genome shotgun (WGS) entry which is preliminary data.</text>
</comment>
<feature type="active site" description="Proton acceptor" evidence="3">
    <location>
        <position position="186"/>
    </location>
</feature>
<feature type="short sequence motif" description="GXGXXG" evidence="3">
    <location>
        <begin position="16"/>
        <end position="21"/>
    </location>
</feature>
<dbReference type="GO" id="GO:0016042">
    <property type="term" value="P:lipid catabolic process"/>
    <property type="evidence" value="ECO:0007669"/>
    <property type="project" value="UniProtKB-UniRule"/>
</dbReference>
<dbReference type="PANTHER" id="PTHR32176:SF99">
    <property type="entry name" value="PATATIN"/>
    <property type="match status" value="1"/>
</dbReference>
<dbReference type="PROSITE" id="PS51635">
    <property type="entry name" value="PNPLA"/>
    <property type="match status" value="1"/>
</dbReference>
<organism evidence="6 7">
    <name type="scientific">Rhododendron simsii</name>
    <name type="common">Sims's rhododendron</name>
    <dbReference type="NCBI Taxonomy" id="118357"/>
    <lineage>
        <taxon>Eukaryota</taxon>
        <taxon>Viridiplantae</taxon>
        <taxon>Streptophyta</taxon>
        <taxon>Embryophyta</taxon>
        <taxon>Tracheophyta</taxon>
        <taxon>Spermatophyta</taxon>
        <taxon>Magnoliopsida</taxon>
        <taxon>eudicotyledons</taxon>
        <taxon>Gunneridae</taxon>
        <taxon>Pentapetalae</taxon>
        <taxon>asterids</taxon>
        <taxon>Ericales</taxon>
        <taxon>Ericaceae</taxon>
        <taxon>Ericoideae</taxon>
        <taxon>Rhodoreae</taxon>
        <taxon>Rhododendron</taxon>
    </lineage>
</organism>
<evidence type="ECO:0000259" key="5">
    <source>
        <dbReference type="PROSITE" id="PS51635"/>
    </source>
</evidence>
<comment type="function">
    <text evidence="4">Lipolytic acyl hydrolase (LAH).</text>
</comment>
<evidence type="ECO:0000256" key="1">
    <source>
        <dbReference type="ARBA" id="ARBA00010240"/>
    </source>
</evidence>
<name>A0A834GAU8_RHOSS</name>
<dbReference type="AlphaFoldDB" id="A0A834GAU8"/>
<keyword evidence="3 4" id="KW-0442">Lipid degradation</keyword>
<feature type="active site" description="Nucleophile" evidence="3">
    <location>
        <position position="56"/>
    </location>
</feature>
<accession>A0A834GAU8</accession>
<keyword evidence="3 4" id="KW-0378">Hydrolase</keyword>
<gene>
    <name evidence="6" type="ORF">RHSIM_Rhsim10G0121200</name>
</gene>
<protein>
    <recommendedName>
        <fullName evidence="4">Patatin</fullName>
        <ecNumber evidence="4">3.1.1.-</ecNumber>
    </recommendedName>
</protein>
<proteinExistence type="inferred from homology"/>
<dbReference type="EMBL" id="WJXA01000010">
    <property type="protein sequence ID" value="KAF7129174.1"/>
    <property type="molecule type" value="Genomic_DNA"/>
</dbReference>
<comment type="domain">
    <text evidence="4">The nitrogen atoms of the two glycine residues in the GGXR motif define the oxyanion hole, and stabilize the oxyanion that forms during the nucleophilic attack by the catalytic serine during substrate cleavage.</text>
</comment>